<keyword evidence="1" id="KW-0472">Membrane</keyword>
<gene>
    <name evidence="2" type="ORF">MM415A03140_0006</name>
    <name evidence="3" type="ORF">MM415B05749_0005</name>
</gene>
<organism evidence="2">
    <name type="scientific">viral metagenome</name>
    <dbReference type="NCBI Taxonomy" id="1070528"/>
    <lineage>
        <taxon>unclassified sequences</taxon>
        <taxon>metagenomes</taxon>
        <taxon>organismal metagenomes</taxon>
    </lineage>
</organism>
<evidence type="ECO:0000256" key="1">
    <source>
        <dbReference type="SAM" id="Phobius"/>
    </source>
</evidence>
<sequence length="130" mass="14623">MNSTIANTISDPTSFKAVVDYGLAIVGLFFITKFLVWLVRYILEKNEKREDSHMSLLTGDVKKASEAMTSMVNAINSFKTSVEEAHKYQREEHNKILDNQGKIGESLIKVNDSLGQVSENLGRINGYKHD</sequence>
<dbReference type="EMBL" id="MT141882">
    <property type="protein sequence ID" value="QJA71565.1"/>
    <property type="molecule type" value="Genomic_DNA"/>
</dbReference>
<dbReference type="EMBL" id="MT143547">
    <property type="protein sequence ID" value="QJA98036.1"/>
    <property type="molecule type" value="Genomic_DNA"/>
</dbReference>
<accession>A0A6M3JRH3</accession>
<dbReference type="AlphaFoldDB" id="A0A6M3JRH3"/>
<keyword evidence="1" id="KW-0812">Transmembrane</keyword>
<keyword evidence="1" id="KW-1133">Transmembrane helix</keyword>
<protein>
    <submittedName>
        <fullName evidence="2">Uncharacterized protein</fullName>
    </submittedName>
</protein>
<evidence type="ECO:0000313" key="2">
    <source>
        <dbReference type="EMBL" id="QJA71565.1"/>
    </source>
</evidence>
<feature type="transmembrane region" description="Helical" evidence="1">
    <location>
        <begin position="21"/>
        <end position="43"/>
    </location>
</feature>
<reference evidence="2" key="1">
    <citation type="submission" date="2020-03" db="EMBL/GenBank/DDBJ databases">
        <title>The deep terrestrial virosphere.</title>
        <authorList>
            <person name="Holmfeldt K."/>
            <person name="Nilsson E."/>
            <person name="Simone D."/>
            <person name="Lopez-Fernandez M."/>
            <person name="Wu X."/>
            <person name="de Brujin I."/>
            <person name="Lundin D."/>
            <person name="Andersson A."/>
            <person name="Bertilsson S."/>
            <person name="Dopson M."/>
        </authorList>
    </citation>
    <scope>NUCLEOTIDE SEQUENCE</scope>
    <source>
        <strain evidence="2">MM415A03140</strain>
        <strain evidence="3">MM415B05749</strain>
    </source>
</reference>
<proteinExistence type="predicted"/>
<name>A0A6M3JRH3_9ZZZZ</name>
<evidence type="ECO:0000313" key="3">
    <source>
        <dbReference type="EMBL" id="QJA98036.1"/>
    </source>
</evidence>